<sequence>MEPHFREFLVGRRGVNLGRLSGWVEPASNLLRERPPLGRKCVGFVLQIIGQRSDNPALLIQLDEAETGLLSDCAFNWAGVRTNNVFIGKWLARNDGVSVSVSMECRIMVLHYS</sequence>
<gene>
    <name evidence="1" type="ORF">DS843_30330</name>
</gene>
<dbReference type="EMBL" id="QOKW01000057">
    <property type="protein sequence ID" value="KAA0675720.1"/>
    <property type="molecule type" value="Genomic_DNA"/>
</dbReference>
<dbReference type="AlphaFoldDB" id="A0A9W7KMZ7"/>
<proteinExistence type="predicted"/>
<reference evidence="1 2" key="1">
    <citation type="submission" date="2018-07" db="EMBL/GenBank/DDBJ databases">
        <title>Genome sequence of Azospirillum sp. ATCC 49961.</title>
        <authorList>
            <person name="Sant'Anna F.H."/>
            <person name="Baldani J.I."/>
            <person name="Zilli J.E."/>
            <person name="Reis V.M."/>
            <person name="Hartmann A."/>
            <person name="Cruz L."/>
            <person name="de Souza E.M."/>
            <person name="de Oliveira Pedrosa F."/>
            <person name="Passaglia L.M.P."/>
        </authorList>
    </citation>
    <scope>NUCLEOTIDE SEQUENCE [LARGE SCALE GENOMIC DNA]</scope>
    <source>
        <strain evidence="1 2">ATCC 49961</strain>
    </source>
</reference>
<dbReference type="Proteomes" id="UP000480854">
    <property type="component" value="Unassembled WGS sequence"/>
</dbReference>
<name>A0A9W7KMZ7_9PROT</name>
<protein>
    <submittedName>
        <fullName evidence="1">Uncharacterized protein</fullName>
    </submittedName>
</protein>
<organism evidence="1 2">
    <name type="scientific">Roseomonas genomospecies 6</name>
    <dbReference type="NCBI Taxonomy" id="214106"/>
    <lineage>
        <taxon>Bacteria</taxon>
        <taxon>Pseudomonadati</taxon>
        <taxon>Pseudomonadota</taxon>
        <taxon>Alphaproteobacteria</taxon>
        <taxon>Acetobacterales</taxon>
        <taxon>Roseomonadaceae</taxon>
        <taxon>Roseomonas</taxon>
    </lineage>
</organism>
<evidence type="ECO:0000313" key="2">
    <source>
        <dbReference type="Proteomes" id="UP000480854"/>
    </source>
</evidence>
<accession>A0A9W7KMZ7</accession>
<keyword evidence="2" id="KW-1185">Reference proteome</keyword>
<evidence type="ECO:0000313" key="1">
    <source>
        <dbReference type="EMBL" id="KAA0675720.1"/>
    </source>
</evidence>
<comment type="caution">
    <text evidence="1">The sequence shown here is derived from an EMBL/GenBank/DDBJ whole genome shotgun (WGS) entry which is preliminary data.</text>
</comment>